<evidence type="ECO:0000313" key="5">
    <source>
        <dbReference type="Proteomes" id="UP000215914"/>
    </source>
</evidence>
<dbReference type="GO" id="GO:0051321">
    <property type="term" value="P:meiotic cell cycle"/>
    <property type="evidence" value="ECO:0000318"/>
    <property type="project" value="GO_Central"/>
</dbReference>
<dbReference type="Gene3D" id="2.40.50.140">
    <property type="entry name" value="Nucleic acid-binding proteins"/>
    <property type="match status" value="3"/>
</dbReference>
<dbReference type="Pfam" id="PF02721">
    <property type="entry name" value="DUF223"/>
    <property type="match status" value="1"/>
</dbReference>
<feature type="region of interest" description="Disordered" evidence="1">
    <location>
        <begin position="564"/>
        <end position="598"/>
    </location>
</feature>
<dbReference type="GO" id="GO:0000724">
    <property type="term" value="P:double-strand break repair via homologous recombination"/>
    <property type="evidence" value="ECO:0000318"/>
    <property type="project" value="GO_Central"/>
</dbReference>
<evidence type="ECO:0000313" key="4">
    <source>
        <dbReference type="EMBL" id="KAF5754746.1"/>
    </source>
</evidence>
<proteinExistence type="predicted"/>
<keyword evidence="5" id="KW-1185">Reference proteome</keyword>
<dbReference type="EMBL" id="MNCJ02000332">
    <property type="protein sequence ID" value="KAF5754746.1"/>
    <property type="molecule type" value="Genomic_DNA"/>
</dbReference>
<dbReference type="PANTHER" id="PTHR47165:SF4">
    <property type="entry name" value="OS03G0429900 PROTEIN"/>
    <property type="match status" value="1"/>
</dbReference>
<feature type="domain" description="Replication protein A 70 kDa DNA-binding subunit B/D first OB fold" evidence="2">
    <location>
        <begin position="76"/>
        <end position="134"/>
    </location>
</feature>
<reference evidence="4" key="1">
    <citation type="journal article" date="2017" name="Nature">
        <title>The sunflower genome provides insights into oil metabolism, flowering and Asterid evolution.</title>
        <authorList>
            <person name="Badouin H."/>
            <person name="Gouzy J."/>
            <person name="Grassa C.J."/>
            <person name="Murat F."/>
            <person name="Staton S.E."/>
            <person name="Cottret L."/>
            <person name="Lelandais-Briere C."/>
            <person name="Owens G.L."/>
            <person name="Carrere S."/>
            <person name="Mayjonade B."/>
            <person name="Legrand L."/>
            <person name="Gill N."/>
            <person name="Kane N.C."/>
            <person name="Bowers J.E."/>
            <person name="Hubner S."/>
            <person name="Bellec A."/>
            <person name="Berard A."/>
            <person name="Berges H."/>
            <person name="Blanchet N."/>
            <person name="Boniface M.C."/>
            <person name="Brunel D."/>
            <person name="Catrice O."/>
            <person name="Chaidir N."/>
            <person name="Claudel C."/>
            <person name="Donnadieu C."/>
            <person name="Faraut T."/>
            <person name="Fievet G."/>
            <person name="Helmstetter N."/>
            <person name="King M."/>
            <person name="Knapp S.J."/>
            <person name="Lai Z."/>
            <person name="Le Paslier M.C."/>
            <person name="Lippi Y."/>
            <person name="Lorenzon L."/>
            <person name="Mandel J.R."/>
            <person name="Marage G."/>
            <person name="Marchand G."/>
            <person name="Marquand E."/>
            <person name="Bret-Mestries E."/>
            <person name="Morien E."/>
            <person name="Nambeesan S."/>
            <person name="Nguyen T."/>
            <person name="Pegot-Espagnet P."/>
            <person name="Pouilly N."/>
            <person name="Raftis F."/>
            <person name="Sallet E."/>
            <person name="Schiex T."/>
            <person name="Thomas J."/>
            <person name="Vandecasteele C."/>
            <person name="Vares D."/>
            <person name="Vear F."/>
            <person name="Vautrin S."/>
            <person name="Crespi M."/>
            <person name="Mangin B."/>
            <person name="Burke J.M."/>
            <person name="Salse J."/>
            <person name="Munos S."/>
            <person name="Vincourt P."/>
            <person name="Rieseberg L.H."/>
            <person name="Langlade N.B."/>
        </authorList>
    </citation>
    <scope>NUCLEOTIDE SEQUENCE</scope>
    <source>
        <tissue evidence="4">Leaves</tissue>
    </source>
</reference>
<dbReference type="GO" id="GO:0006260">
    <property type="term" value="P:DNA replication"/>
    <property type="evidence" value="ECO:0000318"/>
    <property type="project" value="GO_Central"/>
</dbReference>
<dbReference type="InterPro" id="IPR003871">
    <property type="entry name" value="RFA1B/D_OB_1st"/>
</dbReference>
<dbReference type="AlphaFoldDB" id="A0A9K3DIZ5"/>
<dbReference type="InterPro" id="IPR012340">
    <property type="entry name" value="NA-bd_OB-fold"/>
</dbReference>
<organism evidence="4 5">
    <name type="scientific">Helianthus annuus</name>
    <name type="common">Common sunflower</name>
    <dbReference type="NCBI Taxonomy" id="4232"/>
    <lineage>
        <taxon>Eukaryota</taxon>
        <taxon>Viridiplantae</taxon>
        <taxon>Streptophyta</taxon>
        <taxon>Embryophyta</taxon>
        <taxon>Tracheophyta</taxon>
        <taxon>Spermatophyta</taxon>
        <taxon>Magnoliopsida</taxon>
        <taxon>eudicotyledons</taxon>
        <taxon>Gunneridae</taxon>
        <taxon>Pentapetalae</taxon>
        <taxon>asterids</taxon>
        <taxon>campanulids</taxon>
        <taxon>Asterales</taxon>
        <taxon>Asteraceae</taxon>
        <taxon>Asteroideae</taxon>
        <taxon>Heliantheae alliance</taxon>
        <taxon>Heliantheae</taxon>
        <taxon>Helianthus</taxon>
    </lineage>
</organism>
<dbReference type="GO" id="GO:0007004">
    <property type="term" value="P:telomere maintenance via telomerase"/>
    <property type="evidence" value="ECO:0000318"/>
    <property type="project" value="GO_Central"/>
</dbReference>
<evidence type="ECO:0000256" key="1">
    <source>
        <dbReference type="SAM" id="MobiDB-lite"/>
    </source>
</evidence>
<dbReference type="GO" id="GO:0003684">
    <property type="term" value="F:damaged DNA binding"/>
    <property type="evidence" value="ECO:0000318"/>
    <property type="project" value="GO_Central"/>
</dbReference>
<feature type="compositionally biased region" description="Basic and acidic residues" evidence="1">
    <location>
        <begin position="511"/>
        <end position="521"/>
    </location>
</feature>
<dbReference type="InterPro" id="IPR013955">
    <property type="entry name" value="Rep_factor-A_C"/>
</dbReference>
<dbReference type="GO" id="GO:0043047">
    <property type="term" value="F:single-stranded telomeric DNA binding"/>
    <property type="evidence" value="ECO:0000318"/>
    <property type="project" value="GO_Central"/>
</dbReference>
<dbReference type="PANTHER" id="PTHR47165">
    <property type="entry name" value="OS03G0429900 PROTEIN"/>
    <property type="match status" value="1"/>
</dbReference>
<evidence type="ECO:0000259" key="2">
    <source>
        <dbReference type="Pfam" id="PF02721"/>
    </source>
</evidence>
<dbReference type="GO" id="GO:0006289">
    <property type="term" value="P:nucleotide-excision repair"/>
    <property type="evidence" value="ECO:0000318"/>
    <property type="project" value="GO_Central"/>
</dbReference>
<dbReference type="GO" id="GO:0005662">
    <property type="term" value="C:DNA replication factor A complex"/>
    <property type="evidence" value="ECO:0000318"/>
    <property type="project" value="GO_Central"/>
</dbReference>
<feature type="compositionally biased region" description="Basic and acidic residues" evidence="1">
    <location>
        <begin position="587"/>
        <end position="598"/>
    </location>
</feature>
<comment type="caution">
    <text evidence="4">The sequence shown here is derived from an EMBL/GenBank/DDBJ whole genome shotgun (WGS) entry which is preliminary data.</text>
</comment>
<reference evidence="4" key="2">
    <citation type="submission" date="2020-06" db="EMBL/GenBank/DDBJ databases">
        <title>Helianthus annuus Genome sequencing and assembly Release 2.</title>
        <authorList>
            <person name="Gouzy J."/>
            <person name="Langlade N."/>
            <person name="Munos S."/>
        </authorList>
    </citation>
    <scope>NUCLEOTIDE SEQUENCE</scope>
    <source>
        <tissue evidence="4">Leaves</tissue>
    </source>
</reference>
<dbReference type="SUPFAM" id="SSF50249">
    <property type="entry name" value="Nucleic acid-binding proteins"/>
    <property type="match status" value="2"/>
</dbReference>
<name>A0A9K3DIZ5_HELAN</name>
<sequence>MEQTAITLLNNVDLNVDDYTIRVRVVRLWTRPAFNNPRKIYCYDMIFMDQEVQIYISSWINSLILHNTLLSPVLLQGTKMQAFVLQRNATVYEHLLKENQCLTIRNPSMGENRQKVKYVHSTLKINLNENTVVEAYTGHVGSEWGFDFTPFDSIREDPDEDFKSFKSPIDVIGFVVRSIPAEVKTDSNNGKEENKVTFILEDLQHHQIFVTLWDGYAEQIRAFETNHPAEKNIVVVIQFGKYRFWGGHVNVSNMYTVTRVFINSDIPEIVDFKKSFVAQISASTSSGYSGLTSSLIKSPVDEYLKDFAFSTIGALSGISEKKAVIILGTIKSFASESTRFYNACKSCTKKVFTTTICKDKEDGSEGFDEVTVLECQTDRCNQKTVISVPRIKVPIRVQDCTGIVTLTLFEREVVKLLGVSANHLLENNIELASEGKFPKEFDSLLNRKFAFKIAIGSYNLRNKADGYSVSKLTENPEIMAELDHHFNAIQPVDEEQLNVDSADSNPTVKVPVKDSVSRTGEEETPISKLNGSMFTTPSVPVKSSSVSMMEKELKRNLDAVYEADFCSSQSSTKPRQSDSGMEEDANETEKLLKPKIDK</sequence>
<evidence type="ECO:0000259" key="3">
    <source>
        <dbReference type="Pfam" id="PF08646"/>
    </source>
</evidence>
<feature type="domain" description="Replication factor A C-terminal" evidence="3">
    <location>
        <begin position="328"/>
        <end position="455"/>
    </location>
</feature>
<dbReference type="Gramene" id="mRNA:HanXRQr2_Chr17g0794741">
    <property type="protein sequence ID" value="mRNA:HanXRQr2_Chr17g0794741"/>
    <property type="gene ID" value="HanXRQr2_Chr17g0794741"/>
</dbReference>
<feature type="compositionally biased region" description="Polar residues" evidence="1">
    <location>
        <begin position="566"/>
        <end position="579"/>
    </location>
</feature>
<dbReference type="Pfam" id="PF08646">
    <property type="entry name" value="Rep_fac-A_C"/>
    <property type="match status" value="1"/>
</dbReference>
<gene>
    <name evidence="4" type="ORF">HanXRQr2_Chr17g0794741</name>
</gene>
<accession>A0A9K3DIZ5</accession>
<dbReference type="Proteomes" id="UP000215914">
    <property type="component" value="Unassembled WGS sequence"/>
</dbReference>
<dbReference type="CDD" id="cd04481">
    <property type="entry name" value="RPA1_DBD_B_like"/>
    <property type="match status" value="1"/>
</dbReference>
<feature type="region of interest" description="Disordered" evidence="1">
    <location>
        <begin position="499"/>
        <end position="532"/>
    </location>
</feature>
<protein>
    <submittedName>
        <fullName evidence="4">Nucleic acid-binding, replication factor A</fullName>
    </submittedName>
</protein>